<dbReference type="Proteomes" id="UP001356095">
    <property type="component" value="Unassembled WGS sequence"/>
</dbReference>
<organism evidence="1 2">
    <name type="scientific">Nocardiopsis codii</name>
    <dbReference type="NCBI Taxonomy" id="3065942"/>
    <lineage>
        <taxon>Bacteria</taxon>
        <taxon>Bacillati</taxon>
        <taxon>Actinomycetota</taxon>
        <taxon>Actinomycetes</taxon>
        <taxon>Streptosporangiales</taxon>
        <taxon>Nocardiopsidaceae</taxon>
        <taxon>Nocardiopsis</taxon>
    </lineage>
</organism>
<reference evidence="1 2" key="1">
    <citation type="submission" date="2023-08" db="EMBL/GenBank/DDBJ databases">
        <authorList>
            <person name="Girao M."/>
            <person name="Carvalho M.F."/>
        </authorList>
    </citation>
    <scope>NUCLEOTIDE SEQUENCE [LARGE SCALE GENOMIC DNA]</scope>
    <source>
        <strain evidence="1 2">CT-R113</strain>
    </source>
</reference>
<keyword evidence="2" id="KW-1185">Reference proteome</keyword>
<dbReference type="Gene3D" id="3.40.830.10">
    <property type="entry name" value="LigB-like"/>
    <property type="match status" value="2"/>
</dbReference>
<evidence type="ECO:0000313" key="2">
    <source>
        <dbReference type="Proteomes" id="UP001356095"/>
    </source>
</evidence>
<dbReference type="RefSeq" id="WP_330094872.1">
    <property type="nucleotide sequence ID" value="NZ_JAUZMY010000041.1"/>
</dbReference>
<evidence type="ECO:0000313" key="1">
    <source>
        <dbReference type="EMBL" id="MEE2041112.1"/>
    </source>
</evidence>
<gene>
    <name evidence="1" type="ORF">Q8791_28200</name>
</gene>
<dbReference type="SUPFAM" id="SSF53213">
    <property type="entry name" value="LigB-like"/>
    <property type="match status" value="1"/>
</dbReference>
<sequence length="229" mass="23873">MIVGTVVCPHPPLLLRELTGVQDVAAELRKACTEALEALTALAPDVVVVVGGHDVSGDRAGGAVPVREFGGTGEPVLRERALPLSLGVARRLLDTVGYAGPVEMATVAWDASAAETEALGARIAERSGRVGLLVMGDGSARRGLRAPGHLDERAFGFDEEIRRSLASGDGAGLVRLDPGLAEELMVAGRAAFRVMGDAVARGGARVRSEVLYADDPFGVMYFVAVWSCD</sequence>
<proteinExistence type="predicted"/>
<protein>
    <submittedName>
        <fullName evidence="1">Uncharacterized protein</fullName>
    </submittedName>
</protein>
<name>A0ABU7KHN3_9ACTN</name>
<dbReference type="EMBL" id="JAUZMY010000041">
    <property type="protein sequence ID" value="MEE2041112.1"/>
    <property type="molecule type" value="Genomic_DNA"/>
</dbReference>
<accession>A0ABU7KHN3</accession>
<comment type="caution">
    <text evidence="1">The sequence shown here is derived from an EMBL/GenBank/DDBJ whole genome shotgun (WGS) entry which is preliminary data.</text>
</comment>